<feature type="transmembrane region" description="Helical" evidence="1">
    <location>
        <begin position="43"/>
        <end position="64"/>
    </location>
</feature>
<comment type="caution">
    <text evidence="2">The sequence shown here is derived from an EMBL/GenBank/DDBJ whole genome shotgun (WGS) entry which is preliminary data.</text>
</comment>
<evidence type="ECO:0000313" key="3">
    <source>
        <dbReference type="Proteomes" id="UP001187143"/>
    </source>
</evidence>
<dbReference type="Proteomes" id="UP001187143">
    <property type="component" value="Unassembled WGS sequence"/>
</dbReference>
<evidence type="ECO:0008006" key="4">
    <source>
        <dbReference type="Google" id="ProtNLM"/>
    </source>
</evidence>
<organism evidence="2 3">
    <name type="scientific">Mycobacterium intracellulare</name>
    <dbReference type="NCBI Taxonomy" id="1767"/>
    <lineage>
        <taxon>Bacteria</taxon>
        <taxon>Bacillati</taxon>
        <taxon>Actinomycetota</taxon>
        <taxon>Actinomycetes</taxon>
        <taxon>Mycobacteriales</taxon>
        <taxon>Mycobacteriaceae</taxon>
        <taxon>Mycobacterium</taxon>
        <taxon>Mycobacterium avium complex (MAC)</taxon>
    </lineage>
</organism>
<sequence length="344" mass="37031">MAVWVRFFEQPWWMRWLINSALIGALLAVFWCLHITYPFERAAPTVLALALVGYSVAAGAVSALGQRPARAAYIEAVRGLSPAQRAEAVRALREGALPTDHSVLAGAIRCGGVAEAYYQRASHGRSAQAIAVAVLAVAGIVSFVLSDPRHGTLWLLLAALFAAATAHREHLRGKLNTHLARLRAAAGNPPEINAGDIVPPPLPRRTSWQIVLFVVVVGTASIVFGRLADQPRRDCRTADATVSFLAQRHDLMDLGLIAAGGPDLHAYQDWADHLSRFAAQVSVSDIAPHVRAIAGRARDAVSLVAQARTFPPPRPVIDLQTAYGQDMLGILDQERSLTAACRPR</sequence>
<feature type="transmembrane region" description="Helical" evidence="1">
    <location>
        <begin position="127"/>
        <end position="145"/>
    </location>
</feature>
<accession>A0AAE4U4U9</accession>
<gene>
    <name evidence="2" type="ORF">R4F53_20030</name>
</gene>
<protein>
    <recommendedName>
        <fullName evidence="4">Integral membrane protein</fullName>
    </recommendedName>
</protein>
<dbReference type="RefSeq" id="WP_317728482.1">
    <property type="nucleotide sequence ID" value="NZ_JAWLLC010000024.1"/>
</dbReference>
<feature type="transmembrane region" description="Helical" evidence="1">
    <location>
        <begin position="16"/>
        <end position="37"/>
    </location>
</feature>
<dbReference type="AlphaFoldDB" id="A0AAE4U4U9"/>
<keyword evidence="1" id="KW-0812">Transmembrane</keyword>
<name>A0AAE4U4U9_MYCIT</name>
<reference evidence="2" key="1">
    <citation type="submission" date="2023-10" db="EMBL/GenBank/DDBJ databases">
        <title>Characterization and genome sequence of Mycobacterium intracellulare ABSURDO, a novel pathogenic isolate with three colony morphotypes that vary in growth and acid-fastness.</title>
        <authorList>
            <person name="Jude B.A."/>
            <person name="Robinson R.T."/>
        </authorList>
    </citation>
    <scope>NUCLEOTIDE SEQUENCE</scope>
    <source>
        <strain evidence="2">ABSURDO Component B</strain>
    </source>
</reference>
<dbReference type="EMBL" id="JAWLLD010000025">
    <property type="protein sequence ID" value="MDV7014580.1"/>
    <property type="molecule type" value="Genomic_DNA"/>
</dbReference>
<feature type="transmembrane region" description="Helical" evidence="1">
    <location>
        <begin position="210"/>
        <end position="228"/>
    </location>
</feature>
<evidence type="ECO:0000313" key="2">
    <source>
        <dbReference type="EMBL" id="MDV7014580.1"/>
    </source>
</evidence>
<keyword evidence="1" id="KW-0472">Membrane</keyword>
<evidence type="ECO:0000256" key="1">
    <source>
        <dbReference type="SAM" id="Phobius"/>
    </source>
</evidence>
<proteinExistence type="predicted"/>
<keyword evidence="1" id="KW-1133">Transmembrane helix</keyword>